<keyword evidence="5 7" id="KW-0687">Ribonucleoprotein</keyword>
<comment type="function">
    <text evidence="7 10">This protein binds specifically to 23S rRNA; its binding is stimulated by other ribosomal proteins, e.g., L4, L17, and L20. It is important during the early stages of 50S assembly. It makes multiple contacts with different domains of the 23S rRNA in the assembled 50S subunit and ribosome.</text>
</comment>
<dbReference type="InterPro" id="IPR036394">
    <property type="entry name" value="Ribosomal_uL22_sf"/>
</dbReference>
<dbReference type="InterPro" id="IPR018260">
    <property type="entry name" value="Ribosomal_uL22_CS"/>
</dbReference>
<dbReference type="STRING" id="888061.AXF15_01000"/>
<evidence type="ECO:0000256" key="7">
    <source>
        <dbReference type="HAMAP-Rule" id="MF_01331"/>
    </source>
</evidence>
<keyword evidence="3 7" id="KW-0694">RNA-binding</keyword>
<evidence type="ECO:0000256" key="1">
    <source>
        <dbReference type="ARBA" id="ARBA00009451"/>
    </source>
</evidence>
<evidence type="ECO:0000256" key="5">
    <source>
        <dbReference type="ARBA" id="ARBA00023274"/>
    </source>
</evidence>
<dbReference type="Gene3D" id="3.90.470.10">
    <property type="entry name" value="Ribosomal protein L22/L17"/>
    <property type="match status" value="1"/>
</dbReference>
<proteinExistence type="inferred from homology"/>
<comment type="similarity">
    <text evidence="1 7 8">Belongs to the universal ribosomal protein uL22 family.</text>
</comment>
<dbReference type="HAMAP" id="MF_01331_B">
    <property type="entry name" value="Ribosomal_uL22_B"/>
    <property type="match status" value="1"/>
</dbReference>
<dbReference type="PANTHER" id="PTHR13501">
    <property type="entry name" value="CHLOROPLAST 50S RIBOSOMAL PROTEIN L22-RELATED"/>
    <property type="match status" value="1"/>
</dbReference>
<dbReference type="CDD" id="cd00336">
    <property type="entry name" value="Ribosomal_L22"/>
    <property type="match status" value="1"/>
</dbReference>
<dbReference type="SUPFAM" id="SSF54843">
    <property type="entry name" value="Ribosomal protein L22"/>
    <property type="match status" value="1"/>
</dbReference>
<evidence type="ECO:0000256" key="8">
    <source>
        <dbReference type="RuleBase" id="RU004005"/>
    </source>
</evidence>
<dbReference type="InterPro" id="IPR047867">
    <property type="entry name" value="Ribosomal_uL22_bac/org-type"/>
</dbReference>
<dbReference type="OrthoDB" id="9805969at2"/>
<evidence type="ECO:0000256" key="2">
    <source>
        <dbReference type="ARBA" id="ARBA00022730"/>
    </source>
</evidence>
<evidence type="ECO:0000256" key="3">
    <source>
        <dbReference type="ARBA" id="ARBA00022884"/>
    </source>
</evidence>
<dbReference type="AlphaFoldDB" id="A0A0X8JN86"/>
<dbReference type="RefSeq" id="WP_066602105.1">
    <property type="nucleotide sequence ID" value="NZ_CP014230.1"/>
</dbReference>
<keyword evidence="4 7" id="KW-0689">Ribosomal protein</keyword>
<evidence type="ECO:0000256" key="4">
    <source>
        <dbReference type="ARBA" id="ARBA00022980"/>
    </source>
</evidence>
<comment type="function">
    <text evidence="7">The globular domain of the protein is located near the polypeptide exit tunnel on the outside of the subunit, while an extended beta-hairpin is found that lines the wall of the exit tunnel in the center of the 70S ribosome.</text>
</comment>
<dbReference type="Proteomes" id="UP000063964">
    <property type="component" value="Chromosome"/>
</dbReference>
<comment type="subunit">
    <text evidence="7 9">Part of the 50S ribosomal subunit.</text>
</comment>
<evidence type="ECO:0000256" key="6">
    <source>
        <dbReference type="ARBA" id="ARBA00035207"/>
    </source>
</evidence>
<dbReference type="InterPro" id="IPR005727">
    <property type="entry name" value="Ribosomal_uL22_bac/chlpt-type"/>
</dbReference>
<accession>A0A0X8JN86</accession>
<evidence type="ECO:0000313" key="12">
    <source>
        <dbReference type="Proteomes" id="UP000063964"/>
    </source>
</evidence>
<dbReference type="EMBL" id="CP014230">
    <property type="protein sequence ID" value="AMD91838.1"/>
    <property type="molecule type" value="Genomic_DNA"/>
</dbReference>
<keyword evidence="12" id="KW-1185">Reference proteome</keyword>
<sequence>MEARSVAKFIRLSPQKARLVARNVTGKPVEDALNILKFTPKKAARLIEKVLTTAIADAEHNNKLDVDRLYVKEVRIDGGPSWKRIQSRAMGRAYRIIKRTSHITVVVDEL</sequence>
<dbReference type="Pfam" id="PF00237">
    <property type="entry name" value="Ribosomal_L22"/>
    <property type="match status" value="1"/>
</dbReference>
<dbReference type="KEGG" id="doa:AXF15_01000"/>
<dbReference type="GO" id="GO:0019843">
    <property type="term" value="F:rRNA binding"/>
    <property type="evidence" value="ECO:0007669"/>
    <property type="project" value="UniProtKB-UniRule"/>
</dbReference>
<name>A0A0X8JN86_9BACT</name>
<dbReference type="InterPro" id="IPR001063">
    <property type="entry name" value="Ribosomal_uL22"/>
</dbReference>
<dbReference type="PANTHER" id="PTHR13501:SF8">
    <property type="entry name" value="LARGE RIBOSOMAL SUBUNIT PROTEIN UL22M"/>
    <property type="match status" value="1"/>
</dbReference>
<dbReference type="GO" id="GO:0022625">
    <property type="term" value="C:cytosolic large ribosomal subunit"/>
    <property type="evidence" value="ECO:0007669"/>
    <property type="project" value="TreeGrafter"/>
</dbReference>
<evidence type="ECO:0000256" key="9">
    <source>
        <dbReference type="RuleBase" id="RU004006"/>
    </source>
</evidence>
<gene>
    <name evidence="7" type="primary">rplV</name>
    <name evidence="11" type="ORF">AXF15_01000</name>
</gene>
<evidence type="ECO:0000313" key="11">
    <source>
        <dbReference type="EMBL" id="AMD91838.1"/>
    </source>
</evidence>
<keyword evidence="2 7" id="KW-0699">rRNA-binding</keyword>
<dbReference type="GO" id="GO:0006412">
    <property type="term" value="P:translation"/>
    <property type="evidence" value="ECO:0007669"/>
    <property type="project" value="UniProtKB-UniRule"/>
</dbReference>
<protein>
    <recommendedName>
        <fullName evidence="6 7">Large ribosomal subunit protein uL22</fullName>
    </recommendedName>
</protein>
<organism evidence="11 12">
    <name type="scientific">Desulfomicrobium orale DSM 12838</name>
    <dbReference type="NCBI Taxonomy" id="888061"/>
    <lineage>
        <taxon>Bacteria</taxon>
        <taxon>Pseudomonadati</taxon>
        <taxon>Thermodesulfobacteriota</taxon>
        <taxon>Desulfovibrionia</taxon>
        <taxon>Desulfovibrionales</taxon>
        <taxon>Desulfomicrobiaceae</taxon>
        <taxon>Desulfomicrobium</taxon>
    </lineage>
</organism>
<evidence type="ECO:0000256" key="10">
    <source>
        <dbReference type="RuleBase" id="RU004008"/>
    </source>
</evidence>
<reference evidence="12" key="1">
    <citation type="submission" date="2016-02" db="EMBL/GenBank/DDBJ databases">
        <authorList>
            <person name="Holder M.E."/>
            <person name="Ajami N.J."/>
            <person name="Petrosino J.F."/>
        </authorList>
    </citation>
    <scope>NUCLEOTIDE SEQUENCE [LARGE SCALE GENOMIC DNA]</scope>
    <source>
        <strain evidence="12">DSM 12838</strain>
    </source>
</reference>
<dbReference type="PROSITE" id="PS00464">
    <property type="entry name" value="RIBOSOMAL_L22"/>
    <property type="match status" value="1"/>
</dbReference>
<dbReference type="GO" id="GO:0003735">
    <property type="term" value="F:structural constituent of ribosome"/>
    <property type="evidence" value="ECO:0007669"/>
    <property type="project" value="InterPro"/>
</dbReference>
<dbReference type="NCBIfam" id="TIGR01044">
    <property type="entry name" value="rplV_bact"/>
    <property type="match status" value="1"/>
</dbReference>